<evidence type="ECO:0000313" key="2">
    <source>
        <dbReference type="EMBL" id="KUG22658.1"/>
    </source>
</evidence>
<comment type="caution">
    <text evidence="2">The sequence shown here is derived from an EMBL/GenBank/DDBJ whole genome shotgun (WGS) entry which is preliminary data.</text>
</comment>
<feature type="transmembrane region" description="Helical" evidence="1">
    <location>
        <begin position="32"/>
        <end position="52"/>
    </location>
</feature>
<organism evidence="2">
    <name type="scientific">hydrocarbon metagenome</name>
    <dbReference type="NCBI Taxonomy" id="938273"/>
    <lineage>
        <taxon>unclassified sequences</taxon>
        <taxon>metagenomes</taxon>
        <taxon>ecological metagenomes</taxon>
    </lineage>
</organism>
<evidence type="ECO:0000256" key="1">
    <source>
        <dbReference type="SAM" id="Phobius"/>
    </source>
</evidence>
<keyword evidence="1" id="KW-0812">Transmembrane</keyword>
<keyword evidence="1" id="KW-0472">Membrane</keyword>
<proteinExistence type="predicted"/>
<name>A0A0W8FPI3_9ZZZZ</name>
<accession>A0A0W8FPI3</accession>
<dbReference type="EMBL" id="LNQE01000946">
    <property type="protein sequence ID" value="KUG22658.1"/>
    <property type="molecule type" value="Genomic_DNA"/>
</dbReference>
<keyword evidence="1" id="KW-1133">Transmembrane helix</keyword>
<dbReference type="AlphaFoldDB" id="A0A0W8FPI3"/>
<protein>
    <submittedName>
        <fullName evidence="2">Uncharacterized protein</fullName>
    </submittedName>
</protein>
<gene>
    <name evidence="2" type="ORF">ASZ90_007553</name>
</gene>
<feature type="transmembrane region" description="Helical" evidence="1">
    <location>
        <begin position="7"/>
        <end position="26"/>
    </location>
</feature>
<sequence>MKWTGMYLIGYVILIGGLLAALWKMGVLASIGAAWTLIGIVIAIGVGIMLAVNSSDSKEKIEIGRK</sequence>
<reference evidence="2" key="1">
    <citation type="journal article" date="2015" name="Proc. Natl. Acad. Sci. U.S.A.">
        <title>Networks of energetic and metabolic interactions define dynamics in microbial communities.</title>
        <authorList>
            <person name="Embree M."/>
            <person name="Liu J.K."/>
            <person name="Al-Bassam M.M."/>
            <person name="Zengler K."/>
        </authorList>
    </citation>
    <scope>NUCLEOTIDE SEQUENCE</scope>
</reference>